<dbReference type="PANTHER" id="PTHR32134">
    <property type="entry name" value="FNIP REPEAT-CONTAINING PROTEIN"/>
    <property type="match status" value="1"/>
</dbReference>
<proteinExistence type="predicted"/>
<dbReference type="Pfam" id="PF05725">
    <property type="entry name" value="FNIP"/>
    <property type="match status" value="5"/>
</dbReference>
<reference evidence="3" key="1">
    <citation type="submission" date="2018-01" db="EMBL/GenBank/DDBJ databases">
        <title>Testimony of 'menage a trois' revealed by the proteome of Megavirus virophage.</title>
        <authorList>
            <person name="Jeudy S."/>
            <person name="Bertaux L."/>
            <person name="Alempic J.-M."/>
            <person name="Lartigue A."/>
            <person name="Legendre M."/>
            <person name="Philippe N."/>
            <person name="Beucher L."/>
            <person name="Biondi E."/>
            <person name="Juul S."/>
            <person name="Turner D."/>
            <person name="Coute Y."/>
            <person name="Claverie J.-M."/>
            <person name="Abergel C."/>
        </authorList>
    </citation>
    <scope>NUCLEOTIDE SEQUENCE [LARGE SCALE GENOMIC DNA]</scope>
</reference>
<keyword evidence="3" id="KW-1185">Reference proteome</keyword>
<dbReference type="Proteomes" id="UP000289600">
    <property type="component" value="Segment"/>
</dbReference>
<evidence type="ECO:0000313" key="2">
    <source>
        <dbReference type="EMBL" id="AVL94444.1"/>
    </source>
</evidence>
<dbReference type="PANTHER" id="PTHR32134:SF92">
    <property type="entry name" value="FNIP REPEAT-CONTAINING PROTEIN"/>
    <property type="match status" value="1"/>
</dbReference>
<dbReference type="InterPro" id="IPR032675">
    <property type="entry name" value="LRR_dom_sf"/>
</dbReference>
<name>A0A2P1EKN0_9VIRU</name>
<dbReference type="EMBL" id="MG807320">
    <property type="protein sequence ID" value="AVL94444.1"/>
    <property type="molecule type" value="Genomic_DNA"/>
</dbReference>
<protein>
    <submittedName>
        <fullName evidence="2">Putative F-box and FNIP repeat-containing protein</fullName>
    </submittedName>
</protein>
<sequence length="501" mass="57199">MQSDIYFKIIGGDWKNRDKKYNLGINVIDHFEENGSCVPGRMYFCDPRDKSQNICRYLHYGDILAVITLPTDDPDFKMLVDPSGGKTCANKIIIRDFKYLEDVETFKYLESHGVDIKKNYVLKWACDRNYYDVVIYLMSITPKTESRQSIISKILEDDNFIDKPMRKYAFDLLKYRNIICSKESHYYCLPQKKLKHKEIYPNNTSLVIKDPSDFYHLSESKIITHLFISMNVPFDLSIIPHGITHVMFGSNFNQPLKGKMPNTVTYLRFGWDFNQSIRGFIPESVTHLIFQDSFNQPLEGCIPDTVTHLTFGHDFNQPIEGYIPTSITHLTFGTSFNQSIMGCLPDNVTHLTFGSSFNQSIVGCLPDSVTHLTFGWAFNQSIKGCIPNNVTHLKFGNHFNQSILGCIPASVTHLEFGDCFNQPILGCIPDSVTYLKFGECFNQSIKDCVPNCVTHLEFGHKFNQPIETCIPDSVTHLTFGSKFCQSIAGHIPNSVIHLVFK</sequence>
<dbReference type="InterPro" id="IPR051251">
    <property type="entry name" value="STK_FNIP-Repeat"/>
</dbReference>
<gene>
    <name evidence="2" type="ORF">mc_57</name>
</gene>
<evidence type="ECO:0000256" key="1">
    <source>
        <dbReference type="ARBA" id="ARBA00022737"/>
    </source>
</evidence>
<evidence type="ECO:0000313" key="3">
    <source>
        <dbReference type="Proteomes" id="UP000289600"/>
    </source>
</evidence>
<keyword evidence="1" id="KW-0677">Repeat</keyword>
<dbReference type="Gene3D" id="3.80.10.10">
    <property type="entry name" value="Ribonuclease Inhibitor"/>
    <property type="match status" value="1"/>
</dbReference>
<dbReference type="InterPro" id="IPR008615">
    <property type="entry name" value="FNIP"/>
</dbReference>
<organism evidence="2 3">
    <name type="scientific">Moumouvirus australiensis</name>
    <dbReference type="NCBI Taxonomy" id="2109587"/>
    <lineage>
        <taxon>Viruses</taxon>
        <taxon>Varidnaviria</taxon>
        <taxon>Bamfordvirae</taxon>
        <taxon>Nucleocytoviricota</taxon>
        <taxon>Megaviricetes</taxon>
        <taxon>Imitervirales</taxon>
        <taxon>Mimiviridae</taxon>
        <taxon>Megamimivirinae</taxon>
        <taxon>Moumouvirus</taxon>
        <taxon>Moumouvirus australiense</taxon>
    </lineage>
</organism>
<dbReference type="SUPFAM" id="SSF52058">
    <property type="entry name" value="L domain-like"/>
    <property type="match status" value="1"/>
</dbReference>
<accession>A0A2P1EKN0</accession>